<dbReference type="OrthoDB" id="440128at2759"/>
<protein>
    <submittedName>
        <fullName evidence="1">Uncharacterized protein</fullName>
    </submittedName>
</protein>
<name>K0RUS3_THAOC</name>
<organism evidence="1 2">
    <name type="scientific">Thalassiosira oceanica</name>
    <name type="common">Marine diatom</name>
    <dbReference type="NCBI Taxonomy" id="159749"/>
    <lineage>
        <taxon>Eukaryota</taxon>
        <taxon>Sar</taxon>
        <taxon>Stramenopiles</taxon>
        <taxon>Ochrophyta</taxon>
        <taxon>Bacillariophyta</taxon>
        <taxon>Coscinodiscophyceae</taxon>
        <taxon>Thalassiosirophycidae</taxon>
        <taxon>Thalassiosirales</taxon>
        <taxon>Thalassiosiraceae</taxon>
        <taxon>Thalassiosira</taxon>
    </lineage>
</organism>
<gene>
    <name evidence="1" type="ORF">THAOC_22344</name>
</gene>
<dbReference type="AlphaFoldDB" id="K0RUS3"/>
<reference evidence="1 2" key="1">
    <citation type="journal article" date="2012" name="Genome Biol.">
        <title>Genome and low-iron response of an oceanic diatom adapted to chronic iron limitation.</title>
        <authorList>
            <person name="Lommer M."/>
            <person name="Specht M."/>
            <person name="Roy A.S."/>
            <person name="Kraemer L."/>
            <person name="Andreson R."/>
            <person name="Gutowska M.A."/>
            <person name="Wolf J."/>
            <person name="Bergner S.V."/>
            <person name="Schilhabel M.B."/>
            <person name="Klostermeier U.C."/>
            <person name="Beiko R.G."/>
            <person name="Rosenstiel P."/>
            <person name="Hippler M."/>
            <person name="Laroche J."/>
        </authorList>
    </citation>
    <scope>NUCLEOTIDE SEQUENCE [LARGE SCALE GENOMIC DNA]</scope>
    <source>
        <strain evidence="1 2">CCMP1005</strain>
    </source>
</reference>
<dbReference type="Proteomes" id="UP000266841">
    <property type="component" value="Unassembled WGS sequence"/>
</dbReference>
<evidence type="ECO:0000313" key="1">
    <source>
        <dbReference type="EMBL" id="EJK57598.1"/>
    </source>
</evidence>
<evidence type="ECO:0000313" key="2">
    <source>
        <dbReference type="Proteomes" id="UP000266841"/>
    </source>
</evidence>
<comment type="caution">
    <text evidence="1">The sequence shown here is derived from an EMBL/GenBank/DDBJ whole genome shotgun (WGS) entry which is preliminary data.</text>
</comment>
<proteinExistence type="predicted"/>
<accession>K0RUS3</accession>
<dbReference type="EMBL" id="AGNL01027746">
    <property type="protein sequence ID" value="EJK57598.1"/>
    <property type="molecule type" value="Genomic_DNA"/>
</dbReference>
<keyword evidence="2" id="KW-1185">Reference proteome</keyword>
<sequence>MIDRWLVPLAEPHVRRVYGALLPLPFGGGGGGGADDDRERAYGIVAEEVRGAVEAVEARLRSGAGSISDGVLDTSDLELRCSSADPNYGHLWFKYRDSPIDTAREVIMQAKEAMTEFTVRNAHVYIGALVRRAGLLMLVHKEHGGGGDEGGLPRQNTHEWNRLVDAELRRAPDLAEMAPLEGITSKHFVVERIGASCLSWSSVSAIEKKDILFGSDAGV</sequence>